<name>A0A8S5ULR5_9CAUD</name>
<sequence length="162" mass="19531">MNLGLNKFWITVGISGSGKTFYSKFLTKNFDFANVNNDDIRRSLFGIDHWDKYDFRLNEKLVTKIRKDIINRLIEDSRNIIVSNIHLSEKHLKYYKKLAEDNGYNFKVILLDTPLDVCLARNRKRTEMQLRDERIVSQHIEFCKIYETILKEYDYEIIKWRE</sequence>
<protein>
    <submittedName>
        <fullName evidence="1">Polynucleotide kinase</fullName>
    </submittedName>
</protein>
<dbReference type="Pfam" id="PF13671">
    <property type="entry name" value="AAA_33"/>
    <property type="match status" value="1"/>
</dbReference>
<proteinExistence type="predicted"/>
<evidence type="ECO:0000313" key="1">
    <source>
        <dbReference type="EMBL" id="DAF95371.1"/>
    </source>
</evidence>
<dbReference type="SUPFAM" id="SSF52540">
    <property type="entry name" value="P-loop containing nucleoside triphosphate hydrolases"/>
    <property type="match status" value="1"/>
</dbReference>
<accession>A0A8S5ULR5</accession>
<dbReference type="Gene3D" id="3.40.50.300">
    <property type="entry name" value="P-loop containing nucleotide triphosphate hydrolases"/>
    <property type="match status" value="1"/>
</dbReference>
<organism evidence="1">
    <name type="scientific">Myoviridae sp. ctCo31</name>
    <dbReference type="NCBI Taxonomy" id="2825053"/>
    <lineage>
        <taxon>Viruses</taxon>
        <taxon>Duplodnaviria</taxon>
        <taxon>Heunggongvirae</taxon>
        <taxon>Uroviricota</taxon>
        <taxon>Caudoviricetes</taxon>
    </lineage>
</organism>
<dbReference type="GO" id="GO:0016301">
    <property type="term" value="F:kinase activity"/>
    <property type="evidence" value="ECO:0007669"/>
    <property type="project" value="UniProtKB-KW"/>
</dbReference>
<dbReference type="EMBL" id="BK016109">
    <property type="protein sequence ID" value="DAF95371.1"/>
    <property type="molecule type" value="Genomic_DNA"/>
</dbReference>
<dbReference type="InterPro" id="IPR027417">
    <property type="entry name" value="P-loop_NTPase"/>
</dbReference>
<keyword evidence="1" id="KW-0808">Transferase</keyword>
<keyword evidence="1" id="KW-0418">Kinase</keyword>
<reference evidence="1" key="1">
    <citation type="journal article" date="2021" name="Proc. Natl. Acad. Sci. U.S.A.">
        <title>A Catalog of Tens of Thousands of Viruses from Human Metagenomes Reveals Hidden Associations with Chronic Diseases.</title>
        <authorList>
            <person name="Tisza M.J."/>
            <person name="Buck C.B."/>
        </authorList>
    </citation>
    <scope>NUCLEOTIDE SEQUENCE</scope>
    <source>
        <strain evidence="1">CtCo31</strain>
    </source>
</reference>